<evidence type="ECO:0000313" key="2">
    <source>
        <dbReference type="Proteomes" id="UP000503540"/>
    </source>
</evidence>
<dbReference type="InterPro" id="IPR021145">
    <property type="entry name" value="Portal_protein_SPP1_Gp6-like"/>
</dbReference>
<reference evidence="1 2" key="1">
    <citation type="journal article" date="2019" name="ACS Chem. Biol.">
        <title>Identification and Mobilization of a Cryptic Antibiotic Biosynthesis Gene Locus from a Human-Pathogenic Nocardia Isolate.</title>
        <authorList>
            <person name="Herisse M."/>
            <person name="Ishida K."/>
            <person name="Porter J.L."/>
            <person name="Howden B."/>
            <person name="Hertweck C."/>
            <person name="Stinear T.P."/>
            <person name="Pidot S.J."/>
        </authorList>
    </citation>
    <scope>NUCLEOTIDE SEQUENCE [LARGE SCALE GENOMIC DNA]</scope>
    <source>
        <strain evidence="1 2">AUSMDU00012717</strain>
    </source>
</reference>
<organism evidence="1 2">
    <name type="scientific">Nocardia arthritidis</name>
    <dbReference type="NCBI Taxonomy" id="228602"/>
    <lineage>
        <taxon>Bacteria</taxon>
        <taxon>Bacillati</taxon>
        <taxon>Actinomycetota</taxon>
        <taxon>Actinomycetes</taxon>
        <taxon>Mycobacteriales</taxon>
        <taxon>Nocardiaceae</taxon>
        <taxon>Nocardia</taxon>
    </lineage>
</organism>
<evidence type="ECO:0000313" key="1">
    <source>
        <dbReference type="EMBL" id="QIS16489.1"/>
    </source>
</evidence>
<name>A0A6G9YT45_9NOCA</name>
<dbReference type="Pfam" id="PF05133">
    <property type="entry name" value="SPP1_portal"/>
    <property type="match status" value="1"/>
</dbReference>
<dbReference type="Proteomes" id="UP000503540">
    <property type="component" value="Chromosome"/>
</dbReference>
<accession>A0A6G9YT45</accession>
<protein>
    <submittedName>
        <fullName evidence="1">Phage portal protein</fullName>
    </submittedName>
</protein>
<proteinExistence type="predicted"/>
<dbReference type="EMBL" id="CP046172">
    <property type="protein sequence ID" value="QIS16489.1"/>
    <property type="molecule type" value="Genomic_DNA"/>
</dbReference>
<gene>
    <name evidence="1" type="ORF">F5544_43425</name>
</gene>
<dbReference type="AlphaFoldDB" id="A0A6G9YT45"/>
<keyword evidence="2" id="KW-1185">Reference proteome</keyword>
<sequence length="540" mass="60373">MRRRILLRLSQPLWLYTALLCASRFDVRRGLERHWSSERGLVSANLDITLPTLTLSEEEAALLGKLRGRIMWYAEVNRKKQHYYEGRQAVRQLGISVPPQLYDLAVSVGWPGTICDVLEERLDWQGWTSVADELDGLDEIYRDNHLGIEASRVHLDALITGTGFVTVGRGDISAGEPEVLVTVESSSCATSIWDYRKRRATAALSQTWNELGQIVLETLYLPNETVTLARNADSVVNATGTGNNKSMIVVDRDQHNLGRVPVAQLRNRDRAYDLRGRSEISRPIMYYTDAACRTMLGMEVSREFYSAPQRYALGAEPEMFGVSDESTVDDRILAGWRAAMGRLNIIPLTEDGDMPQVGQFPSAPPTPYIDLIRTYSQMVSAESGIPAPYLGFSTENPSSADAIRQAEYRLVKRAERRQTNFGQAWREVAFLALLIRDGKVDRDFFRTIDVKWQDAATPTRAAAADEALKLTSAGILTPDSTVTYDRIGLSQQDQARVMDDKRKARLNGVVDNLKNASKNVQDNNQFVAEVAARKVPVSAQ</sequence>
<dbReference type="KEGG" id="nah:F5544_43425"/>